<protein>
    <submittedName>
        <fullName evidence="1">Uncharacterized protein</fullName>
    </submittedName>
</protein>
<sequence length="504" mass="56843">MNNLFIPIGKIFNNTTKDLPADFYIAGSAQGNELVYKTNTYRTFVLSIPGTTITNINEIVRNGNDLFLTCNFGVDNIIVSLINCQIKSNKLVYEAINYKALTGITFVHSMVFYEDYLYLSNRVTGQPVILGKINPYNLEEQTYFQLPSGTGYIGSTDTLKVYRGYIYTLISNGNSGAYLVKVDLSFNSVQIIYTTGTTAAKRINSPYPFYIYNDEIFIVWVNRSSGVYNKIGIDVLNLDGTELRNSGELTTTLDGTQRPHPHWMTIFNGKIVITSLYNKFICRIDCKTLDLEECINVGMTVTDDNSMMPNGYIYLNGEANIYDPAYLPKLLKIKYDNFTDLTEEISTQKFFNGNGSVGSINYNYTGNIQPVSKTNYSRKYKTITGFIAQNGTNNPSLEILDNDFEQFNLSFTRNSLGNYKTSIPDNFYATLILCPNIIPTSLTLENDVANIKIATGVDGTEAYIVTTKNGILSDDCIPYNYFELRVYEPDAFELFTDEFTDEFI</sequence>
<proteinExistence type="predicted"/>
<dbReference type="Proteomes" id="UP000431264">
    <property type="component" value="Unassembled WGS sequence"/>
</dbReference>
<evidence type="ECO:0000313" key="1">
    <source>
        <dbReference type="EMBL" id="MVO09745.1"/>
    </source>
</evidence>
<organism evidence="1 2">
    <name type="scientific">Flavobacterium profundi</name>
    <dbReference type="NCBI Taxonomy" id="1774945"/>
    <lineage>
        <taxon>Bacteria</taxon>
        <taxon>Pseudomonadati</taxon>
        <taxon>Bacteroidota</taxon>
        <taxon>Flavobacteriia</taxon>
        <taxon>Flavobacteriales</taxon>
        <taxon>Flavobacteriaceae</taxon>
        <taxon>Flavobacterium</taxon>
    </lineage>
</organism>
<comment type="caution">
    <text evidence="1">The sequence shown here is derived from an EMBL/GenBank/DDBJ whole genome shotgun (WGS) entry which is preliminary data.</text>
</comment>
<gene>
    <name evidence="1" type="ORF">GOQ30_11305</name>
</gene>
<dbReference type="RefSeq" id="WP_140998124.1">
    <property type="nucleotide sequence ID" value="NZ_VDCZ01000008.1"/>
</dbReference>
<name>A0A6I4IJ59_9FLAO</name>
<evidence type="ECO:0000313" key="2">
    <source>
        <dbReference type="Proteomes" id="UP000431264"/>
    </source>
</evidence>
<dbReference type="EMBL" id="WQLW01000008">
    <property type="protein sequence ID" value="MVO09745.1"/>
    <property type="molecule type" value="Genomic_DNA"/>
</dbReference>
<dbReference type="OrthoDB" id="1525027at2"/>
<keyword evidence="2" id="KW-1185">Reference proteome</keyword>
<dbReference type="AlphaFoldDB" id="A0A6I4IJ59"/>
<dbReference type="SUPFAM" id="SSF63825">
    <property type="entry name" value="YWTD domain"/>
    <property type="match status" value="1"/>
</dbReference>
<accession>A0A6I4IJ59</accession>
<reference evidence="2" key="1">
    <citation type="submission" date="2019-05" db="EMBL/GenBank/DDBJ databases">
        <title>Flavobacterium profundi sp. nov., isolated from a deep-sea seamount.</title>
        <authorList>
            <person name="Zhang D.-C."/>
        </authorList>
    </citation>
    <scope>NUCLEOTIDE SEQUENCE [LARGE SCALE GENOMIC DNA]</scope>
    <source>
        <strain evidence="2">TP390</strain>
    </source>
</reference>